<name>A0A7B5N4R0_ECOLX</name>
<reference evidence="2" key="1">
    <citation type="journal article" date="2018" name="Genome Biol.">
        <title>SKESA: strategic k-mer extension for scrupulous assemblies.</title>
        <authorList>
            <person name="Souvorov A."/>
            <person name="Agarwala R."/>
            <person name="Lipman D.J."/>
        </authorList>
    </citation>
    <scope>NUCLEOTIDE SEQUENCE</scope>
    <source>
        <strain evidence="2">EC00748</strain>
    </source>
</reference>
<dbReference type="AlphaFoldDB" id="A0A7B5N4R0"/>
<protein>
    <submittedName>
        <fullName evidence="2">DUF1120 domain-containing protein</fullName>
    </submittedName>
</protein>
<dbReference type="GO" id="GO:0007155">
    <property type="term" value="P:cell adhesion"/>
    <property type="evidence" value="ECO:0007669"/>
    <property type="project" value="InterPro"/>
</dbReference>
<dbReference type="InterPro" id="IPR010546">
    <property type="entry name" value="DUF1120"/>
</dbReference>
<accession>A0A7B5N4R0</accession>
<dbReference type="RefSeq" id="WP_021520128.1">
    <property type="nucleotide sequence ID" value="NZ_CP070074.1"/>
</dbReference>
<feature type="signal peptide" evidence="1">
    <location>
        <begin position="1"/>
        <end position="21"/>
    </location>
</feature>
<dbReference type="Gene3D" id="2.60.40.1090">
    <property type="entry name" value="Fimbrial-type adhesion domain"/>
    <property type="match status" value="1"/>
</dbReference>
<reference evidence="2" key="2">
    <citation type="submission" date="2019-12" db="EMBL/GenBank/DDBJ databases">
        <authorList>
            <consortium name="NCBI Pathogen Detection Project"/>
        </authorList>
    </citation>
    <scope>NUCLEOTIDE SEQUENCE</scope>
    <source>
        <strain evidence="2">EC00748</strain>
    </source>
</reference>
<proteinExistence type="predicted"/>
<sequence>MKKLTLIATLMASAMSFSSHAATTSASVNITGSIVPSACAISASANGGTIDFGKILSSELGEQGVTRKAKNDTLTITCDKDTTAVVKVSGSNGVDGNTYNSDKDFVKIAVQFTDVNVTGGNATNKFLVSNAASVDLDNLTAAGFTTAAGNKPLFPFNGNYLAVADTNNSVGTFKTLTANYSVSAVVQNASAKRALTQGEQTFGGAVTFELNYL</sequence>
<dbReference type="InterPro" id="IPR036937">
    <property type="entry name" value="Adhesion_dom_fimbrial_sf"/>
</dbReference>
<keyword evidence="1" id="KW-0732">Signal</keyword>
<feature type="chain" id="PRO_5030161450" evidence="1">
    <location>
        <begin position="22"/>
        <end position="213"/>
    </location>
</feature>
<gene>
    <name evidence="2" type="ORF">GRD59_18295</name>
</gene>
<comment type="caution">
    <text evidence="2">The sequence shown here is derived from an EMBL/GenBank/DDBJ whole genome shotgun (WGS) entry which is preliminary data.</text>
</comment>
<dbReference type="SUPFAM" id="SSF49401">
    <property type="entry name" value="Bacterial adhesins"/>
    <property type="match status" value="1"/>
</dbReference>
<organism evidence="2">
    <name type="scientific">Escherichia coli</name>
    <dbReference type="NCBI Taxonomy" id="562"/>
    <lineage>
        <taxon>Bacteria</taxon>
        <taxon>Pseudomonadati</taxon>
        <taxon>Pseudomonadota</taxon>
        <taxon>Gammaproteobacteria</taxon>
        <taxon>Enterobacterales</taxon>
        <taxon>Enterobacteriaceae</taxon>
        <taxon>Escherichia</taxon>
    </lineage>
</organism>
<dbReference type="EMBL" id="DABAOZ010000023">
    <property type="protein sequence ID" value="HAH1874925.1"/>
    <property type="molecule type" value="Genomic_DNA"/>
</dbReference>
<dbReference type="Pfam" id="PF06551">
    <property type="entry name" value="DUF1120"/>
    <property type="match status" value="1"/>
</dbReference>
<dbReference type="InterPro" id="IPR008966">
    <property type="entry name" value="Adhesion_dom_sf"/>
</dbReference>
<evidence type="ECO:0000313" key="2">
    <source>
        <dbReference type="EMBL" id="HAH1874925.1"/>
    </source>
</evidence>
<dbReference type="GO" id="GO:0009289">
    <property type="term" value="C:pilus"/>
    <property type="evidence" value="ECO:0007669"/>
    <property type="project" value="InterPro"/>
</dbReference>
<evidence type="ECO:0000256" key="1">
    <source>
        <dbReference type="SAM" id="SignalP"/>
    </source>
</evidence>